<dbReference type="InterPro" id="IPR002182">
    <property type="entry name" value="NB-ARC"/>
</dbReference>
<evidence type="ECO:0000256" key="2">
    <source>
        <dbReference type="ARBA" id="ARBA00022821"/>
    </source>
</evidence>
<dbReference type="SUPFAM" id="SSF52058">
    <property type="entry name" value="L domain-like"/>
    <property type="match status" value="1"/>
</dbReference>
<evidence type="ECO:0000256" key="1">
    <source>
        <dbReference type="ARBA" id="ARBA00008894"/>
    </source>
</evidence>
<dbReference type="Pfam" id="PF23247">
    <property type="entry name" value="LRR_RPS2"/>
    <property type="match status" value="1"/>
</dbReference>
<evidence type="ECO:0000313" key="6">
    <source>
        <dbReference type="Proteomes" id="UP001515500"/>
    </source>
</evidence>
<dbReference type="Gene3D" id="3.80.10.10">
    <property type="entry name" value="Ribonuclease Inhibitor"/>
    <property type="match status" value="2"/>
</dbReference>
<dbReference type="Proteomes" id="UP001515500">
    <property type="component" value="Chromosome 13"/>
</dbReference>
<name>A0AB40CBH7_DIOCR</name>
<dbReference type="PRINTS" id="PR00364">
    <property type="entry name" value="DISEASERSIST"/>
</dbReference>
<dbReference type="InterPro" id="IPR001611">
    <property type="entry name" value="Leu-rich_rpt"/>
</dbReference>
<sequence length="713" mass="81687">MGGVGKTTLLEKIYQSLLDDANMGFDLVLFIEVSQNFMLEKLQKGIAKKLHLASFAGKEDIFNVLKTKNFVLLLDDLWVGVDLADVGIPHMYSGHNYTKRYKHKVIFTTRSKDVCAWMGASKGITVECLEPDEAWDLFKDNVNLDVIESNQRINEIAKEVMNECNGLPLALKVIGKAMSNQRTLQEWEFILRSLKDSGTKIIPGVEQSVIPILKFSYDNLPDNIKDCFLSASMLQGKSKYEILECWMGLGLIGDFVYLQEAYDKSEYILNILEKSCLVNVSNHSVVRLHDVIYEMAMWIASYLGMNKKKWIVKQYGGVAKLSTDNTQNCRFAGRVIIDVIMLVPIFPHRCSNLLYLMIHSHFLEKIPEGFFRQMPKLEYLDLSETGIKGLPKDIKCLVNLQYLNISFTNITSLPEELVYLNKLQYLICRNVRWLGKVVDGLMPRLHKLKVIDLYPTGWVKPEELKILKKHVKAIGMCVESEEVLQQLSCLPTTQLCIEYLDNLISLLFDTLSHKNHGFLHSLQIRSCPNLEKLVMNGSATHLNDLIIYDVQNLQNIIWPDLLPPQFFHMLKTLEISKCNLASFAWALRLPCLFILNIEDCGETETLFYVEEGEIQQISEWPMFPALQSLFLRKLPKLVSISNFALDFPQLSWLSVRQCPKLKKLPFKSGINGCQMININCERKWWTSLEFHAHLSPHYVWSDDSDAGSISYSA</sequence>
<keyword evidence="3" id="KW-0547">Nucleotide-binding</keyword>
<reference evidence="7" key="1">
    <citation type="submission" date="2025-08" db="UniProtKB">
        <authorList>
            <consortium name="RefSeq"/>
        </authorList>
    </citation>
    <scope>IDENTIFICATION</scope>
</reference>
<keyword evidence="6" id="KW-1185">Reference proteome</keyword>
<dbReference type="RefSeq" id="XP_039137197.1">
    <property type="nucleotide sequence ID" value="XM_039281263.1"/>
</dbReference>
<protein>
    <submittedName>
        <fullName evidence="7">Disease resistance protein At4g10780</fullName>
    </submittedName>
</protein>
<proteinExistence type="inferred from homology"/>
<dbReference type="AlphaFoldDB" id="A0AB40CBH7"/>
<evidence type="ECO:0000259" key="4">
    <source>
        <dbReference type="Pfam" id="PF00931"/>
    </source>
</evidence>
<dbReference type="GeneID" id="120274727"/>
<dbReference type="InterPro" id="IPR032675">
    <property type="entry name" value="LRR_dom_sf"/>
</dbReference>
<dbReference type="Pfam" id="PF00931">
    <property type="entry name" value="NB-ARC"/>
    <property type="match status" value="1"/>
</dbReference>
<dbReference type="FunFam" id="1.10.8.430:FF:000003">
    <property type="entry name" value="Probable disease resistance protein At5g66910"/>
    <property type="match status" value="1"/>
</dbReference>
<dbReference type="Pfam" id="PF13855">
    <property type="entry name" value="LRR_8"/>
    <property type="match status" value="1"/>
</dbReference>
<dbReference type="InterPro" id="IPR027417">
    <property type="entry name" value="P-loop_NTPase"/>
</dbReference>
<feature type="domain" description="Disease resistance protein At4g27190-like leucine-rich repeats" evidence="5">
    <location>
        <begin position="551"/>
        <end position="664"/>
    </location>
</feature>
<evidence type="ECO:0000313" key="7">
    <source>
        <dbReference type="RefSeq" id="XP_039137197.1"/>
    </source>
</evidence>
<evidence type="ECO:0000259" key="5">
    <source>
        <dbReference type="Pfam" id="PF23247"/>
    </source>
</evidence>
<dbReference type="GO" id="GO:0043531">
    <property type="term" value="F:ADP binding"/>
    <property type="evidence" value="ECO:0007669"/>
    <property type="project" value="InterPro"/>
</dbReference>
<dbReference type="GO" id="GO:0005524">
    <property type="term" value="F:ATP binding"/>
    <property type="evidence" value="ECO:0007669"/>
    <property type="project" value="UniProtKB-KW"/>
</dbReference>
<dbReference type="InterPro" id="IPR042197">
    <property type="entry name" value="Apaf_helical"/>
</dbReference>
<organism evidence="6 7">
    <name type="scientific">Dioscorea cayennensis subsp. rotundata</name>
    <name type="common">White Guinea yam</name>
    <name type="synonym">Dioscorea rotundata</name>
    <dbReference type="NCBI Taxonomy" id="55577"/>
    <lineage>
        <taxon>Eukaryota</taxon>
        <taxon>Viridiplantae</taxon>
        <taxon>Streptophyta</taxon>
        <taxon>Embryophyta</taxon>
        <taxon>Tracheophyta</taxon>
        <taxon>Spermatophyta</taxon>
        <taxon>Magnoliopsida</taxon>
        <taxon>Liliopsida</taxon>
        <taxon>Dioscoreales</taxon>
        <taxon>Dioscoreaceae</taxon>
        <taxon>Dioscorea</taxon>
    </lineage>
</organism>
<dbReference type="Gene3D" id="3.40.50.300">
    <property type="entry name" value="P-loop containing nucleotide triphosphate hydrolases"/>
    <property type="match status" value="1"/>
</dbReference>
<dbReference type="Gene3D" id="1.10.8.430">
    <property type="entry name" value="Helical domain of apoptotic protease-activating factors"/>
    <property type="match status" value="1"/>
</dbReference>
<dbReference type="InterPro" id="IPR050905">
    <property type="entry name" value="Plant_NBS-LRR"/>
</dbReference>
<comment type="similarity">
    <text evidence="1">Belongs to the disease resistance NB-LRR family.</text>
</comment>
<dbReference type="SUPFAM" id="SSF52540">
    <property type="entry name" value="P-loop containing nucleoside triphosphate hydrolases"/>
    <property type="match status" value="1"/>
</dbReference>
<feature type="domain" description="NB-ARC" evidence="4">
    <location>
        <begin position="1"/>
        <end position="143"/>
    </location>
</feature>
<dbReference type="PANTHER" id="PTHR33463">
    <property type="entry name" value="NB-ARC DOMAIN-CONTAINING PROTEIN-RELATED"/>
    <property type="match status" value="1"/>
</dbReference>
<accession>A0AB40CBH7</accession>
<dbReference type="InterPro" id="IPR057135">
    <property type="entry name" value="At4g27190-like_LRR"/>
</dbReference>
<gene>
    <name evidence="7" type="primary">LOC120274727</name>
</gene>
<evidence type="ECO:0000256" key="3">
    <source>
        <dbReference type="ARBA" id="ARBA00022840"/>
    </source>
</evidence>
<keyword evidence="2" id="KW-0611">Plant defense</keyword>
<dbReference type="GO" id="GO:0006952">
    <property type="term" value="P:defense response"/>
    <property type="evidence" value="ECO:0007669"/>
    <property type="project" value="UniProtKB-KW"/>
</dbReference>
<keyword evidence="3" id="KW-0067">ATP-binding</keyword>